<dbReference type="SUPFAM" id="SSF103473">
    <property type="entry name" value="MFS general substrate transporter"/>
    <property type="match status" value="1"/>
</dbReference>
<feature type="domain" description="Major facilitator superfamily (MFS) profile" evidence="8">
    <location>
        <begin position="7"/>
        <end position="455"/>
    </location>
</feature>
<keyword evidence="10" id="KW-1185">Reference proteome</keyword>
<feature type="transmembrane region" description="Helical" evidence="7">
    <location>
        <begin position="326"/>
        <end position="345"/>
    </location>
</feature>
<dbReference type="CDD" id="cd17321">
    <property type="entry name" value="MFS_MMR_MDR_like"/>
    <property type="match status" value="1"/>
</dbReference>
<feature type="transmembrane region" description="Helical" evidence="7">
    <location>
        <begin position="432"/>
        <end position="451"/>
    </location>
</feature>
<feature type="transmembrane region" description="Helical" evidence="7">
    <location>
        <begin position="398"/>
        <end position="420"/>
    </location>
</feature>
<dbReference type="AlphaFoldDB" id="A0A5B8U4I8"/>
<feature type="transmembrane region" description="Helical" evidence="7">
    <location>
        <begin position="43"/>
        <end position="61"/>
    </location>
</feature>
<feature type="transmembrane region" description="Helical" evidence="7">
    <location>
        <begin position="73"/>
        <end position="96"/>
    </location>
</feature>
<dbReference type="EMBL" id="CP042430">
    <property type="protein sequence ID" value="QEC47861.1"/>
    <property type="molecule type" value="Genomic_DNA"/>
</dbReference>
<dbReference type="Gene3D" id="1.20.1250.20">
    <property type="entry name" value="MFS general substrate transporter like domains"/>
    <property type="match status" value="1"/>
</dbReference>
<keyword evidence="2" id="KW-0813">Transport</keyword>
<dbReference type="RefSeq" id="WP_146918795.1">
    <property type="nucleotide sequence ID" value="NZ_CP042430.1"/>
</dbReference>
<keyword evidence="5 7" id="KW-1133">Transmembrane helix</keyword>
<feature type="transmembrane region" description="Helical" evidence="7">
    <location>
        <begin position="130"/>
        <end position="150"/>
    </location>
</feature>
<organism evidence="9 10">
    <name type="scientific">Baekduia soli</name>
    <dbReference type="NCBI Taxonomy" id="496014"/>
    <lineage>
        <taxon>Bacteria</taxon>
        <taxon>Bacillati</taxon>
        <taxon>Actinomycetota</taxon>
        <taxon>Thermoleophilia</taxon>
        <taxon>Solirubrobacterales</taxon>
        <taxon>Baekduiaceae</taxon>
        <taxon>Baekduia</taxon>
    </lineage>
</organism>
<evidence type="ECO:0000259" key="8">
    <source>
        <dbReference type="PROSITE" id="PS50850"/>
    </source>
</evidence>
<evidence type="ECO:0000313" key="10">
    <source>
        <dbReference type="Proteomes" id="UP000321805"/>
    </source>
</evidence>
<evidence type="ECO:0000256" key="5">
    <source>
        <dbReference type="ARBA" id="ARBA00022989"/>
    </source>
</evidence>
<keyword evidence="6 7" id="KW-0472">Membrane</keyword>
<reference evidence="9 10" key="1">
    <citation type="journal article" date="2018" name="J. Microbiol.">
        <title>Baekduia soli gen. nov., sp. nov., a novel bacterium isolated from the soil of Baekdu Mountain and proposal of a novel family name, Baekduiaceae fam. nov.</title>
        <authorList>
            <person name="An D.S."/>
            <person name="Siddiqi M.Z."/>
            <person name="Kim K.H."/>
            <person name="Yu H.S."/>
            <person name="Im W.T."/>
        </authorList>
    </citation>
    <scope>NUCLEOTIDE SEQUENCE [LARGE SCALE GENOMIC DNA]</scope>
    <source>
        <strain evidence="9 10">BR7-21</strain>
    </source>
</reference>
<feature type="transmembrane region" description="Helical" evidence="7">
    <location>
        <begin position="263"/>
        <end position="286"/>
    </location>
</feature>
<evidence type="ECO:0000256" key="6">
    <source>
        <dbReference type="ARBA" id="ARBA00023136"/>
    </source>
</evidence>
<dbReference type="InterPro" id="IPR020846">
    <property type="entry name" value="MFS_dom"/>
</dbReference>
<feature type="transmembrane region" description="Helical" evidence="7">
    <location>
        <begin position="102"/>
        <end position="123"/>
    </location>
</feature>
<dbReference type="GO" id="GO:0022857">
    <property type="term" value="F:transmembrane transporter activity"/>
    <property type="evidence" value="ECO:0007669"/>
    <property type="project" value="InterPro"/>
</dbReference>
<dbReference type="InterPro" id="IPR011701">
    <property type="entry name" value="MFS"/>
</dbReference>
<evidence type="ECO:0000256" key="3">
    <source>
        <dbReference type="ARBA" id="ARBA00022475"/>
    </source>
</evidence>
<keyword evidence="3" id="KW-1003">Cell membrane</keyword>
<protein>
    <submittedName>
        <fullName evidence="9">MFS transporter</fullName>
    </submittedName>
</protein>
<feature type="transmembrane region" description="Helical" evidence="7">
    <location>
        <begin position="219"/>
        <end position="242"/>
    </location>
</feature>
<dbReference type="Pfam" id="PF07690">
    <property type="entry name" value="MFS_1"/>
    <property type="match status" value="1"/>
</dbReference>
<evidence type="ECO:0000256" key="1">
    <source>
        <dbReference type="ARBA" id="ARBA00004651"/>
    </source>
</evidence>
<evidence type="ECO:0000256" key="7">
    <source>
        <dbReference type="SAM" id="Phobius"/>
    </source>
</evidence>
<dbReference type="PANTHER" id="PTHR42718">
    <property type="entry name" value="MAJOR FACILITATOR SUPERFAMILY MULTIDRUG TRANSPORTER MFSC"/>
    <property type="match status" value="1"/>
</dbReference>
<evidence type="ECO:0000256" key="2">
    <source>
        <dbReference type="ARBA" id="ARBA00022448"/>
    </source>
</evidence>
<dbReference type="InterPro" id="IPR036259">
    <property type="entry name" value="MFS_trans_sf"/>
</dbReference>
<dbReference type="KEGG" id="bsol:FSW04_09950"/>
<dbReference type="InterPro" id="IPR004638">
    <property type="entry name" value="EmrB-like"/>
</dbReference>
<dbReference type="PANTHER" id="PTHR42718:SF49">
    <property type="entry name" value="EXPORT PROTEIN"/>
    <property type="match status" value="1"/>
</dbReference>
<comment type="subcellular location">
    <subcellularLocation>
        <location evidence="1">Cell membrane</location>
        <topology evidence="1">Multi-pass membrane protein</topology>
    </subcellularLocation>
</comment>
<evidence type="ECO:0000313" key="9">
    <source>
        <dbReference type="EMBL" id="QEC47861.1"/>
    </source>
</evidence>
<feature type="transmembrane region" description="Helical" evidence="7">
    <location>
        <begin position="351"/>
        <end position="377"/>
    </location>
</feature>
<feature type="transmembrane region" description="Helical" evidence="7">
    <location>
        <begin position="162"/>
        <end position="183"/>
    </location>
</feature>
<dbReference type="Gene3D" id="1.20.1720.10">
    <property type="entry name" value="Multidrug resistance protein D"/>
    <property type="match status" value="1"/>
</dbReference>
<gene>
    <name evidence="9" type="ORF">FSW04_09950</name>
</gene>
<name>A0A5B8U4I8_9ACTN</name>
<dbReference type="Proteomes" id="UP000321805">
    <property type="component" value="Chromosome"/>
</dbReference>
<dbReference type="GO" id="GO:0005886">
    <property type="term" value="C:plasma membrane"/>
    <property type="evidence" value="ECO:0007669"/>
    <property type="project" value="UniProtKB-SubCell"/>
</dbReference>
<accession>A0A5B8U4I8</accession>
<dbReference type="PROSITE" id="PS50850">
    <property type="entry name" value="MFS"/>
    <property type="match status" value="1"/>
</dbReference>
<proteinExistence type="predicted"/>
<feature type="transmembrane region" description="Helical" evidence="7">
    <location>
        <begin position="195"/>
        <end position="213"/>
    </location>
</feature>
<sequence length="479" mass="48465">MRTQRWTLVVVCAATAMLMLDIAVVNTALSKIASDLHTGLHGLQWVVDAYTLALASTVLTAGSLADRFGRRRLFTAGLALFTGASLLCALAGDITFLNTARAVQGIGAAIMFAVSLALLANAFPDPRERIGALAAYGATIGASFAVGPLVGGALTSGLGWRWIFLLNLPLGLACLAITRTRVVESRDALARRVDLAGLLTLSGGLFLLILALLRGNEEGWGSAAILAELGGAAALLGAFLAVEVRVAEPMLPLGLFRNGAFTGAQAGAFAISASFFAVFLYVTLYLQQILGLSAIEAGLVYLPGTVIMFFVSAATSTLGDRVSPRAMVSGGLVLVAVGLGLMTLAQVDSSWAIGLPGSIVAMIGTGLFNPAISGVALGSVPERQSGLAAGVSDTFRQAGIAVGVAALGALIPAGAALGQGDPAAYVSGLHDALWVGAGLCVAGAAACWLLLRRPSTASAGDVIADVEPAIAGARVLEAA</sequence>
<feature type="transmembrane region" description="Helical" evidence="7">
    <location>
        <begin position="298"/>
        <end position="319"/>
    </location>
</feature>
<dbReference type="OrthoDB" id="9781469at2"/>
<evidence type="ECO:0000256" key="4">
    <source>
        <dbReference type="ARBA" id="ARBA00022692"/>
    </source>
</evidence>
<dbReference type="NCBIfam" id="TIGR00711">
    <property type="entry name" value="efflux_EmrB"/>
    <property type="match status" value="1"/>
</dbReference>
<keyword evidence="4 7" id="KW-0812">Transmembrane</keyword>